<feature type="region of interest" description="Disordered" evidence="2">
    <location>
        <begin position="287"/>
        <end position="316"/>
    </location>
</feature>
<evidence type="ECO:0000313" key="3">
    <source>
        <dbReference type="EMBL" id="GMH74538.1"/>
    </source>
</evidence>
<proteinExistence type="predicted"/>
<organism evidence="3 4">
    <name type="scientific">Triparma laevis f. longispina</name>
    <dbReference type="NCBI Taxonomy" id="1714387"/>
    <lineage>
        <taxon>Eukaryota</taxon>
        <taxon>Sar</taxon>
        <taxon>Stramenopiles</taxon>
        <taxon>Ochrophyta</taxon>
        <taxon>Bolidophyceae</taxon>
        <taxon>Parmales</taxon>
        <taxon>Triparmaceae</taxon>
        <taxon>Triparma</taxon>
    </lineage>
</organism>
<evidence type="ECO:0000313" key="4">
    <source>
        <dbReference type="Proteomes" id="UP001165122"/>
    </source>
</evidence>
<name>A0A9W7EDA4_9STRA</name>
<gene>
    <name evidence="3" type="ORF">TrLO_g15861</name>
</gene>
<accession>A0A9W7EDA4</accession>
<comment type="caution">
    <text evidence="3">The sequence shown here is derived from an EMBL/GenBank/DDBJ whole genome shotgun (WGS) entry which is preliminary data.</text>
</comment>
<keyword evidence="4" id="KW-1185">Reference proteome</keyword>
<dbReference type="EMBL" id="BRXW01000698">
    <property type="protein sequence ID" value="GMH74538.1"/>
    <property type="molecule type" value="Genomic_DNA"/>
</dbReference>
<dbReference type="AlphaFoldDB" id="A0A9W7EDA4"/>
<feature type="region of interest" description="Disordered" evidence="2">
    <location>
        <begin position="393"/>
        <end position="430"/>
    </location>
</feature>
<dbReference type="Gene3D" id="1.20.5.190">
    <property type="match status" value="2"/>
</dbReference>
<dbReference type="SMART" id="SM00015">
    <property type="entry name" value="IQ"/>
    <property type="match status" value="4"/>
</dbReference>
<dbReference type="OrthoDB" id="193554at2759"/>
<dbReference type="Pfam" id="PF00612">
    <property type="entry name" value="IQ"/>
    <property type="match status" value="2"/>
</dbReference>
<sequence>MNHPDHPTPLIAPTSLLTFTSRAPRSTLSENFNPRYFQPFRDQRDFGKLEDRVNAREAGQDVDDECYNSTQRHLQEMVMRNMQRAKHTNQVPLLRRGGHVTQQELYTDLTKDIMPRMMGEGISFEDEDLAALRIQSMYRGKLGKKRYEAELEGWKRRDRAALRVQCAWRGRQGYSKMLLMRAKKYDEDEAAIRLQSMMRAKHDRKRYIHTRAFMSQQEIMATRIQCAYRGRRDRLRMQQRRREKGSLIATTTQWGESENGLALLVDLGGFKTKFSFNNVMTVKGQGPGAKVGLGASSRGHRMNERHLDEPSRDEDNIDDDLLEELKGESSSLAKQLARIEVMAEELEEDFARTGSELYQFKKAMGEGLREDSIRQLNSRMNLVDYENEMIRKRQAEKDKENRRRSLGDGGGGGKKKGGGAGRKSEALEEAEQDMQECWDLIGQLQKQLY</sequence>
<protein>
    <submittedName>
        <fullName evidence="3">Uncharacterized protein</fullName>
    </submittedName>
</protein>
<keyword evidence="1" id="KW-0175">Coiled coil</keyword>
<dbReference type="InterPro" id="IPR000048">
    <property type="entry name" value="IQ_motif_EF-hand-BS"/>
</dbReference>
<dbReference type="PROSITE" id="PS50096">
    <property type="entry name" value="IQ"/>
    <property type="match status" value="3"/>
</dbReference>
<evidence type="ECO:0000256" key="2">
    <source>
        <dbReference type="SAM" id="MobiDB-lite"/>
    </source>
</evidence>
<dbReference type="Proteomes" id="UP001165122">
    <property type="component" value="Unassembled WGS sequence"/>
</dbReference>
<feature type="compositionally biased region" description="Basic and acidic residues" evidence="2">
    <location>
        <begin position="393"/>
        <end position="406"/>
    </location>
</feature>
<reference evidence="4" key="1">
    <citation type="journal article" date="2023" name="Commun. Biol.">
        <title>Genome analysis of Parmales, the sister group of diatoms, reveals the evolutionary specialization of diatoms from phago-mixotrophs to photoautotrophs.</title>
        <authorList>
            <person name="Ban H."/>
            <person name="Sato S."/>
            <person name="Yoshikawa S."/>
            <person name="Yamada K."/>
            <person name="Nakamura Y."/>
            <person name="Ichinomiya M."/>
            <person name="Sato N."/>
            <person name="Blanc-Mathieu R."/>
            <person name="Endo H."/>
            <person name="Kuwata A."/>
            <person name="Ogata H."/>
        </authorList>
    </citation>
    <scope>NUCLEOTIDE SEQUENCE [LARGE SCALE GENOMIC DNA]</scope>
    <source>
        <strain evidence="4">NIES 3700</strain>
    </source>
</reference>
<evidence type="ECO:0000256" key="1">
    <source>
        <dbReference type="SAM" id="Coils"/>
    </source>
</evidence>
<feature type="coiled-coil region" evidence="1">
    <location>
        <begin position="322"/>
        <end position="349"/>
    </location>
</feature>
<feature type="compositionally biased region" description="Basic and acidic residues" evidence="2">
    <location>
        <begin position="301"/>
        <end position="314"/>
    </location>
</feature>